<dbReference type="EMBL" id="VDEP01000443">
    <property type="protein sequence ID" value="KAA1079987.1"/>
    <property type="molecule type" value="Genomic_DNA"/>
</dbReference>
<evidence type="ECO:0000313" key="5">
    <source>
        <dbReference type="Proteomes" id="UP000325313"/>
    </source>
</evidence>
<dbReference type="OrthoDB" id="10269509at2759"/>
<evidence type="ECO:0000256" key="1">
    <source>
        <dbReference type="SAM" id="SignalP"/>
    </source>
</evidence>
<dbReference type="AlphaFoldDB" id="A0A5B0MSP0"/>
<gene>
    <name evidence="2" type="ORF">PGT21_003592</name>
    <name evidence="3" type="ORF">PGTUg99_018299</name>
</gene>
<evidence type="ECO:0000313" key="2">
    <source>
        <dbReference type="EMBL" id="KAA1065570.1"/>
    </source>
</evidence>
<feature type="signal peptide" evidence="1">
    <location>
        <begin position="1"/>
        <end position="23"/>
    </location>
</feature>
<sequence>MQLSTKFISVLMAIVLQGPAIEGTGTVDMQSARPCPTTNPQAICLKVGKVRGAGGQVKNENVSLRSGVPEYGNPRKPKEVTGFDCKKYAGSSLDSETLLAKCCTNDVVLGNDNDHFKKPVPSTFNDKTCIGAKPT</sequence>
<proteinExistence type="predicted"/>
<keyword evidence="1" id="KW-0732">Signal</keyword>
<feature type="chain" id="PRO_5036137273" evidence="1">
    <location>
        <begin position="24"/>
        <end position="135"/>
    </location>
</feature>
<dbReference type="Proteomes" id="UP000324748">
    <property type="component" value="Unassembled WGS sequence"/>
</dbReference>
<evidence type="ECO:0000313" key="3">
    <source>
        <dbReference type="EMBL" id="KAA1079987.1"/>
    </source>
</evidence>
<reference evidence="4 5" key="1">
    <citation type="submission" date="2019-05" db="EMBL/GenBank/DDBJ databases">
        <title>Emergence of the Ug99 lineage of the wheat stem rust pathogen through somatic hybridization.</title>
        <authorList>
            <person name="Li F."/>
            <person name="Upadhyaya N.M."/>
            <person name="Sperschneider J."/>
            <person name="Matny O."/>
            <person name="Nguyen-Phuc H."/>
            <person name="Mago R."/>
            <person name="Raley C."/>
            <person name="Miller M.E."/>
            <person name="Silverstein K.A.T."/>
            <person name="Henningsen E."/>
            <person name="Hirsch C.D."/>
            <person name="Visser B."/>
            <person name="Pretorius Z.A."/>
            <person name="Steffenson B.J."/>
            <person name="Schwessinger B."/>
            <person name="Dodds P.N."/>
            <person name="Figueroa M."/>
        </authorList>
    </citation>
    <scope>NUCLEOTIDE SEQUENCE [LARGE SCALE GENOMIC DNA]</scope>
    <source>
        <strain evidence="2">21-0</strain>
        <strain evidence="3 5">Ug99</strain>
    </source>
</reference>
<evidence type="ECO:0000313" key="4">
    <source>
        <dbReference type="Proteomes" id="UP000324748"/>
    </source>
</evidence>
<name>A0A5B0MSP0_PUCGR</name>
<organism evidence="3 5">
    <name type="scientific">Puccinia graminis f. sp. tritici</name>
    <dbReference type="NCBI Taxonomy" id="56615"/>
    <lineage>
        <taxon>Eukaryota</taxon>
        <taxon>Fungi</taxon>
        <taxon>Dikarya</taxon>
        <taxon>Basidiomycota</taxon>
        <taxon>Pucciniomycotina</taxon>
        <taxon>Pucciniomycetes</taxon>
        <taxon>Pucciniales</taxon>
        <taxon>Pucciniaceae</taxon>
        <taxon>Puccinia</taxon>
    </lineage>
</organism>
<dbReference type="EMBL" id="VSWC01000196">
    <property type="protein sequence ID" value="KAA1065570.1"/>
    <property type="molecule type" value="Genomic_DNA"/>
</dbReference>
<accession>A0A5B0MSP0</accession>
<comment type="caution">
    <text evidence="3">The sequence shown here is derived from an EMBL/GenBank/DDBJ whole genome shotgun (WGS) entry which is preliminary data.</text>
</comment>
<keyword evidence="4" id="KW-1185">Reference proteome</keyword>
<protein>
    <submittedName>
        <fullName evidence="3">Uncharacterized protein</fullName>
    </submittedName>
</protein>
<dbReference type="Proteomes" id="UP000325313">
    <property type="component" value="Unassembled WGS sequence"/>
</dbReference>